<dbReference type="AlphaFoldDB" id="A0AAD9GYB7"/>
<accession>A0AAD9GYB7</accession>
<proteinExistence type="predicted"/>
<evidence type="ECO:0000313" key="2">
    <source>
        <dbReference type="Proteomes" id="UP001259832"/>
    </source>
</evidence>
<evidence type="ECO:0000313" key="1">
    <source>
        <dbReference type="EMBL" id="KAK1946308.1"/>
    </source>
</evidence>
<reference evidence="1" key="1">
    <citation type="submission" date="2023-08" db="EMBL/GenBank/DDBJ databases">
        <title>Reference Genome Resource for the Citrus Pathogen Phytophthora citrophthora.</title>
        <authorList>
            <person name="Moller H."/>
            <person name="Coetzee B."/>
            <person name="Rose L.J."/>
            <person name="Van Niekerk J.M."/>
        </authorList>
    </citation>
    <scope>NUCLEOTIDE SEQUENCE</scope>
    <source>
        <strain evidence="1">STE-U-9442</strain>
    </source>
</reference>
<keyword evidence="2" id="KW-1185">Reference proteome</keyword>
<comment type="caution">
    <text evidence="1">The sequence shown here is derived from an EMBL/GenBank/DDBJ whole genome shotgun (WGS) entry which is preliminary data.</text>
</comment>
<dbReference type="EMBL" id="JASMQC010000003">
    <property type="protein sequence ID" value="KAK1946308.1"/>
    <property type="molecule type" value="Genomic_DNA"/>
</dbReference>
<gene>
    <name evidence="1" type="ORF">P3T76_001861</name>
</gene>
<dbReference type="Proteomes" id="UP001259832">
    <property type="component" value="Unassembled WGS sequence"/>
</dbReference>
<name>A0AAD9GYB7_9STRA</name>
<sequence length="62" mass="6984">MTQAPTATGSLNLMTEARMRLLERAAHVSIPKNTQQLVMMMELHARDFVNAAIRYEDMSYGA</sequence>
<organism evidence="1 2">
    <name type="scientific">Phytophthora citrophthora</name>
    <dbReference type="NCBI Taxonomy" id="4793"/>
    <lineage>
        <taxon>Eukaryota</taxon>
        <taxon>Sar</taxon>
        <taxon>Stramenopiles</taxon>
        <taxon>Oomycota</taxon>
        <taxon>Peronosporomycetes</taxon>
        <taxon>Peronosporales</taxon>
        <taxon>Peronosporaceae</taxon>
        <taxon>Phytophthora</taxon>
    </lineage>
</organism>
<protein>
    <submittedName>
        <fullName evidence="1">Uncharacterized protein</fullName>
    </submittedName>
</protein>